<evidence type="ECO:0000313" key="2">
    <source>
        <dbReference type="EMBL" id="ADN13009.1"/>
    </source>
</evidence>
<dbReference type="KEGG" id="cyj:Cyan7822_0999"/>
<dbReference type="EMBL" id="CP002198">
    <property type="protein sequence ID" value="ADN13009.1"/>
    <property type="molecule type" value="Genomic_DNA"/>
</dbReference>
<reference evidence="3" key="1">
    <citation type="journal article" date="2011" name="MBio">
        <title>Novel metabolic attributes of the genus Cyanothece, comprising a group of unicellular nitrogen-fixing Cyanobacteria.</title>
        <authorList>
            <person name="Bandyopadhyay A."/>
            <person name="Elvitigala T."/>
            <person name="Welsh E."/>
            <person name="Stockel J."/>
            <person name="Liberton M."/>
            <person name="Min H."/>
            <person name="Sherman L.A."/>
            <person name="Pakrasi H.B."/>
        </authorList>
    </citation>
    <scope>NUCLEOTIDE SEQUENCE [LARGE SCALE GENOMIC DNA]</scope>
    <source>
        <strain evidence="3">PCC 7822</strain>
    </source>
</reference>
<protein>
    <submittedName>
        <fullName evidence="2">Uncharacterized protein</fullName>
    </submittedName>
</protein>
<accession>E0UE05</accession>
<keyword evidence="1" id="KW-1133">Transmembrane helix</keyword>
<evidence type="ECO:0000313" key="3">
    <source>
        <dbReference type="Proteomes" id="UP000008206"/>
    </source>
</evidence>
<sequence>MNQTMSSLSKKTTLTFYGFQIRNSLEQGLETVADASKLWDDLAQINELKDLKKYLICYQNNQYDPGASHFCTLAVFKGAKTLALSLLWVMSLQKWDAPYDPSLEDKQGKEFFRLLNQKDRVSFRFAVSSPGSNLTLKGSLTPYRLHDTYAIDLTLLSDVEINLNDLKEFNPSFFSSLAPSLGSTFLFYAEPFPPLPDYTPLAETCINQLFNPPDNVKLLATNSLLNCPIFVYDNGEIDPQKQQYILVLFNPNKINIEPLILQRLLNIFWYRHKILYAYHQSRESDKKGRDNYKEIERYMTEFNSSIASDSRLEKLKELLISSFTTHSEYSLILRDIQDHKSTIISNLDNFKKTLEKLQALSDTHLEFLEEFSTRSDFFIKQINTDLSFLNPGEKLLQNLIENIRGIVAIDQLQQDEKSQEQQKNIENIITFLGFALAISSISSSVSSEAGQNLTNIIIKNSICQENNTPVENLCNGTLNLSFHLVLGLLLAIPLSTLFLWLFPKIISLISRKKKGG</sequence>
<feature type="transmembrane region" description="Helical" evidence="1">
    <location>
        <begin position="480"/>
        <end position="502"/>
    </location>
</feature>
<keyword evidence="3" id="KW-1185">Reference proteome</keyword>
<name>E0UE05_GLOV7</name>
<gene>
    <name evidence="2" type="ordered locus">Cyan7822_0999</name>
</gene>
<organism evidence="2 3">
    <name type="scientific">Gloeothece verrucosa (strain PCC 7822)</name>
    <name type="common">Cyanothece sp. (strain PCC 7822)</name>
    <dbReference type="NCBI Taxonomy" id="497965"/>
    <lineage>
        <taxon>Bacteria</taxon>
        <taxon>Bacillati</taxon>
        <taxon>Cyanobacteriota</taxon>
        <taxon>Cyanophyceae</taxon>
        <taxon>Oscillatoriophycideae</taxon>
        <taxon>Chroococcales</taxon>
        <taxon>Aphanothecaceae</taxon>
        <taxon>Gloeothece</taxon>
        <taxon>Gloeothece verrucosa</taxon>
    </lineage>
</organism>
<keyword evidence="1" id="KW-0812">Transmembrane</keyword>
<proteinExistence type="predicted"/>
<keyword evidence="1" id="KW-0472">Membrane</keyword>
<dbReference type="eggNOG" id="ENOG502ZAHQ">
    <property type="taxonomic scope" value="Bacteria"/>
</dbReference>
<dbReference type="STRING" id="497965.Cyan7822_0999"/>
<evidence type="ECO:0000256" key="1">
    <source>
        <dbReference type="SAM" id="Phobius"/>
    </source>
</evidence>
<dbReference type="AlphaFoldDB" id="E0UE05"/>
<dbReference type="HOGENOM" id="CLU_036803_1_0_3"/>
<dbReference type="Proteomes" id="UP000008206">
    <property type="component" value="Chromosome"/>
</dbReference>